<evidence type="ECO:0000313" key="1">
    <source>
        <dbReference type="EMBL" id="MBF8149836.1"/>
    </source>
</evidence>
<sequence length="154" mass="16909">MKTQVLILFAFVFVVGCKCNKVDQKNSKMDNTESVLIAKGNLHGAGSEGFTKENRVIDNQSDWDNLIAQMNSVNTVSDRFTETKIDFSNYTIIAIFNAVKGSGGHSINVDVTSTSTNTVVNVTFASPSGNATSVMTQPYYITKIEKRDLPIIFK</sequence>
<keyword evidence="1" id="KW-0378">Hydrolase</keyword>
<comment type="caution">
    <text evidence="1">The sequence shown here is derived from an EMBL/GenBank/DDBJ whole genome shotgun (WGS) entry which is preliminary data.</text>
</comment>
<gene>
    <name evidence="1" type="ORF">ITJ86_07985</name>
</gene>
<dbReference type="RefSeq" id="WP_195871111.1">
    <property type="nucleotide sequence ID" value="NZ_JADOET010000005.1"/>
</dbReference>
<dbReference type="GO" id="GO:0008233">
    <property type="term" value="F:peptidase activity"/>
    <property type="evidence" value="ECO:0007669"/>
    <property type="project" value="UniProtKB-KW"/>
</dbReference>
<reference evidence="1 2" key="1">
    <citation type="submission" date="2020-11" db="EMBL/GenBank/DDBJ databases">
        <title>Winogradskyella marina sp. nov., isolated from marine sediment.</title>
        <authorList>
            <person name="Bo J."/>
            <person name="Wang S."/>
            <person name="Song X."/>
            <person name="Du Z."/>
        </authorList>
    </citation>
    <scope>NUCLEOTIDE SEQUENCE [LARGE SCALE GENOMIC DNA]</scope>
    <source>
        <strain evidence="1 2">F6397</strain>
    </source>
</reference>
<dbReference type="EMBL" id="JADOET010000005">
    <property type="protein sequence ID" value="MBF8149836.1"/>
    <property type="molecule type" value="Genomic_DNA"/>
</dbReference>
<evidence type="ECO:0000313" key="2">
    <source>
        <dbReference type="Proteomes" id="UP000611215"/>
    </source>
</evidence>
<accession>A0ABS0EI40</accession>
<dbReference type="Proteomes" id="UP000611215">
    <property type="component" value="Unassembled WGS sequence"/>
</dbReference>
<keyword evidence="2" id="KW-1185">Reference proteome</keyword>
<keyword evidence="1" id="KW-0645">Protease</keyword>
<organism evidence="1 2">
    <name type="scientific">Winogradskyella marina</name>
    <dbReference type="NCBI Taxonomy" id="2785530"/>
    <lineage>
        <taxon>Bacteria</taxon>
        <taxon>Pseudomonadati</taxon>
        <taxon>Bacteroidota</taxon>
        <taxon>Flavobacteriia</taxon>
        <taxon>Flavobacteriales</taxon>
        <taxon>Flavobacteriaceae</taxon>
        <taxon>Winogradskyella</taxon>
    </lineage>
</organism>
<dbReference type="GO" id="GO:0006508">
    <property type="term" value="P:proteolysis"/>
    <property type="evidence" value="ECO:0007669"/>
    <property type="project" value="UniProtKB-KW"/>
</dbReference>
<name>A0ABS0EI40_9FLAO</name>
<proteinExistence type="predicted"/>
<protein>
    <submittedName>
        <fullName evidence="1">Protease complex subunit PrcB family protein</fullName>
    </submittedName>
</protein>
<dbReference type="PROSITE" id="PS51257">
    <property type="entry name" value="PROKAR_LIPOPROTEIN"/>
    <property type="match status" value="1"/>
</dbReference>